<gene>
    <name evidence="1" type="ORF">J5285_26055</name>
</gene>
<name>A0ABX8THZ5_9HYPH</name>
<keyword evidence="2" id="KW-1185">Reference proteome</keyword>
<protein>
    <submittedName>
        <fullName evidence="1">Uncharacterized protein</fullName>
    </submittedName>
</protein>
<evidence type="ECO:0000313" key="1">
    <source>
        <dbReference type="EMBL" id="QYA10820.1"/>
    </source>
</evidence>
<dbReference type="RefSeq" id="WP_174051910.1">
    <property type="nucleotide sequence ID" value="NZ_CP072171.1"/>
</dbReference>
<dbReference type="EMBL" id="CP072171">
    <property type="protein sequence ID" value="QYA10820.1"/>
    <property type="molecule type" value="Genomic_DNA"/>
</dbReference>
<keyword evidence="1" id="KW-0614">Plasmid</keyword>
<evidence type="ECO:0000313" key="2">
    <source>
        <dbReference type="Proteomes" id="UP000826513"/>
    </source>
</evidence>
<organism evidence="1 2">
    <name type="scientific">Agrobacterium larrymoorei</name>
    <dbReference type="NCBI Taxonomy" id="160699"/>
    <lineage>
        <taxon>Bacteria</taxon>
        <taxon>Pseudomonadati</taxon>
        <taxon>Pseudomonadota</taxon>
        <taxon>Alphaproteobacteria</taxon>
        <taxon>Hyphomicrobiales</taxon>
        <taxon>Rhizobiaceae</taxon>
        <taxon>Rhizobium/Agrobacterium group</taxon>
        <taxon>Agrobacterium</taxon>
    </lineage>
</organism>
<proteinExistence type="predicted"/>
<sequence length="83" mass="9649">MTRKTVHLIAGLHITATDKRHILGLVDKGWQRGWTRRKFYEITERKENTLRVLIESKESNDLGRPIKRRSRVTVEIRGAAANV</sequence>
<accession>A0ABX8THZ5</accession>
<reference evidence="1 2" key="1">
    <citation type="submission" date="2021-03" db="EMBL/GenBank/DDBJ databases">
        <title>Rapid diversification of plasmids in a genus of pathogenic and nitrogen fixing bacteria.</title>
        <authorList>
            <person name="Weisberg A.J."/>
            <person name="Miller M."/>
            <person name="Ream W."/>
            <person name="Grunwald N.J."/>
            <person name="Chang J.H."/>
        </authorList>
    </citation>
    <scope>NUCLEOTIDE SEQUENCE [LARGE SCALE GENOMIC DNA]</scope>
    <source>
        <strain evidence="1 2">AF3.44</strain>
        <plasmid evidence="1 2">unnamed2</plasmid>
    </source>
</reference>
<dbReference type="Proteomes" id="UP000826513">
    <property type="component" value="Plasmid unnamed2"/>
</dbReference>
<geneLocation type="plasmid" evidence="1 2">
    <name>unnamed2</name>
</geneLocation>